<dbReference type="GO" id="GO:0046872">
    <property type="term" value="F:metal ion binding"/>
    <property type="evidence" value="ECO:0007669"/>
    <property type="project" value="UniProtKB-KW"/>
</dbReference>
<evidence type="ECO:0000256" key="5">
    <source>
        <dbReference type="ARBA" id="ARBA00023014"/>
    </source>
</evidence>
<reference evidence="7" key="1">
    <citation type="journal article" date="2020" name="mSystems">
        <title>Genome- and Community-Level Interaction Insights into Carbon Utilization and Element Cycling Functions of Hydrothermarchaeota in Hydrothermal Sediment.</title>
        <authorList>
            <person name="Zhou Z."/>
            <person name="Liu Y."/>
            <person name="Xu W."/>
            <person name="Pan J."/>
            <person name="Luo Z.H."/>
            <person name="Li M."/>
        </authorList>
    </citation>
    <scope>NUCLEOTIDE SEQUENCE [LARGE SCALE GENOMIC DNA]</scope>
    <source>
        <strain evidence="7">SpSt-258</strain>
    </source>
</reference>
<evidence type="ECO:0000256" key="3">
    <source>
        <dbReference type="ARBA" id="ARBA00022723"/>
    </source>
</evidence>
<name>A0A7V0Z4A1_UNCW3</name>
<protein>
    <submittedName>
        <fullName evidence="7">Radical SAM protein</fullName>
    </submittedName>
</protein>
<dbReference type="SFLD" id="SFLDG01082">
    <property type="entry name" value="B12-binding_domain_containing"/>
    <property type="match status" value="1"/>
</dbReference>
<dbReference type="InterPro" id="IPR051198">
    <property type="entry name" value="BchE-like"/>
</dbReference>
<dbReference type="Gene3D" id="3.80.30.20">
    <property type="entry name" value="tm_1862 like domain"/>
    <property type="match status" value="1"/>
</dbReference>
<proteinExistence type="predicted"/>
<evidence type="ECO:0000256" key="2">
    <source>
        <dbReference type="ARBA" id="ARBA00022691"/>
    </source>
</evidence>
<dbReference type="SFLD" id="SFLDS00029">
    <property type="entry name" value="Radical_SAM"/>
    <property type="match status" value="1"/>
</dbReference>
<dbReference type="CDD" id="cd01335">
    <property type="entry name" value="Radical_SAM"/>
    <property type="match status" value="1"/>
</dbReference>
<accession>A0A7V0Z4A1</accession>
<gene>
    <name evidence="7" type="ORF">ENP86_02060</name>
</gene>
<dbReference type="InterPro" id="IPR058240">
    <property type="entry name" value="rSAM_sf"/>
</dbReference>
<dbReference type="PANTHER" id="PTHR43409">
    <property type="entry name" value="ANAEROBIC MAGNESIUM-PROTOPORPHYRIN IX MONOMETHYL ESTER CYCLASE-RELATED"/>
    <property type="match status" value="1"/>
</dbReference>
<dbReference type="SMART" id="SM00729">
    <property type="entry name" value="Elp3"/>
    <property type="match status" value="1"/>
</dbReference>
<keyword evidence="4" id="KW-0408">Iron</keyword>
<evidence type="ECO:0000313" key="7">
    <source>
        <dbReference type="EMBL" id="HDY58327.1"/>
    </source>
</evidence>
<dbReference type="InterPro" id="IPR007197">
    <property type="entry name" value="rSAM"/>
</dbReference>
<keyword evidence="3" id="KW-0479">Metal-binding</keyword>
<dbReference type="GO" id="GO:0003824">
    <property type="term" value="F:catalytic activity"/>
    <property type="evidence" value="ECO:0007669"/>
    <property type="project" value="InterPro"/>
</dbReference>
<dbReference type="GO" id="GO:0051536">
    <property type="term" value="F:iron-sulfur cluster binding"/>
    <property type="evidence" value="ECO:0007669"/>
    <property type="project" value="UniProtKB-KW"/>
</dbReference>
<feature type="domain" description="Radical SAM core" evidence="6">
    <location>
        <begin position="10"/>
        <end position="242"/>
    </location>
</feature>
<dbReference type="InterPro" id="IPR006638">
    <property type="entry name" value="Elp3/MiaA/NifB-like_rSAM"/>
</dbReference>
<sequence length="296" mass="34520">MKKYELKMEFVNKKGISILTSRGCLYRCSFCSASRMFNNLLTTRSANRVVDEIEKLLNEYNFQAIKFFDSGLTLDREHIENLCDEIINRNLKFPWECEICVGTVDQPMLEKMQKAGCYYVDIEIESASQKVLDLIRKGITVEQTEELLNMCKTLGIKTKAFFSFGHIGETMNDVEKTFEFMEKNSDKITTVASDIGVRIYPGTYLESYARKNRILSDDFGWSMPYDEEWNEFIFQSRAVPILIQPQLGRQDLEQIALRIYNKRLSGWEGFKKGITKLTDPQKLKKLQSFLKLKFKK</sequence>
<dbReference type="GO" id="GO:0005829">
    <property type="term" value="C:cytosol"/>
    <property type="evidence" value="ECO:0007669"/>
    <property type="project" value="TreeGrafter"/>
</dbReference>
<organism evidence="7">
    <name type="scientific">candidate division WOR-3 bacterium</name>
    <dbReference type="NCBI Taxonomy" id="2052148"/>
    <lineage>
        <taxon>Bacteria</taxon>
        <taxon>Bacteria division WOR-3</taxon>
    </lineage>
</organism>
<comment type="caution">
    <text evidence="7">The sequence shown here is derived from an EMBL/GenBank/DDBJ whole genome shotgun (WGS) entry which is preliminary data.</text>
</comment>
<evidence type="ECO:0000256" key="4">
    <source>
        <dbReference type="ARBA" id="ARBA00023004"/>
    </source>
</evidence>
<dbReference type="Pfam" id="PF04055">
    <property type="entry name" value="Radical_SAM"/>
    <property type="match status" value="1"/>
</dbReference>
<dbReference type="PROSITE" id="PS51918">
    <property type="entry name" value="RADICAL_SAM"/>
    <property type="match status" value="1"/>
</dbReference>
<comment type="cofactor">
    <cofactor evidence="1">
        <name>[4Fe-4S] cluster</name>
        <dbReference type="ChEBI" id="CHEBI:49883"/>
    </cofactor>
</comment>
<evidence type="ECO:0000259" key="6">
    <source>
        <dbReference type="PROSITE" id="PS51918"/>
    </source>
</evidence>
<dbReference type="InterPro" id="IPR023404">
    <property type="entry name" value="rSAM_horseshoe"/>
</dbReference>
<keyword evidence="5" id="KW-0411">Iron-sulfur</keyword>
<dbReference type="EMBL" id="DSKY01000006">
    <property type="protein sequence ID" value="HDY58327.1"/>
    <property type="molecule type" value="Genomic_DNA"/>
</dbReference>
<dbReference type="SUPFAM" id="SSF102114">
    <property type="entry name" value="Radical SAM enzymes"/>
    <property type="match status" value="1"/>
</dbReference>
<keyword evidence="2" id="KW-0949">S-adenosyl-L-methionine</keyword>
<evidence type="ECO:0000256" key="1">
    <source>
        <dbReference type="ARBA" id="ARBA00001966"/>
    </source>
</evidence>
<dbReference type="PANTHER" id="PTHR43409:SF16">
    <property type="entry name" value="SLR0320 PROTEIN"/>
    <property type="match status" value="1"/>
</dbReference>
<dbReference type="AlphaFoldDB" id="A0A7V0Z4A1"/>